<evidence type="ECO:0000256" key="1">
    <source>
        <dbReference type="ARBA" id="ARBA00001936"/>
    </source>
</evidence>
<dbReference type="SMART" id="SM00332">
    <property type="entry name" value="PP2Cc"/>
    <property type="match status" value="1"/>
</dbReference>
<dbReference type="PROSITE" id="PS01032">
    <property type="entry name" value="PPM_1"/>
    <property type="match status" value="1"/>
</dbReference>
<keyword evidence="4" id="KW-0479">Metal-binding</keyword>
<comment type="cofactor">
    <cofactor evidence="1">
        <name>Mn(2+)</name>
        <dbReference type="ChEBI" id="CHEBI:29035"/>
    </cofactor>
</comment>
<evidence type="ECO:0000256" key="5">
    <source>
        <dbReference type="ARBA" id="ARBA00022801"/>
    </source>
</evidence>
<dbReference type="Gene3D" id="3.60.40.10">
    <property type="entry name" value="PPM-type phosphatase domain"/>
    <property type="match status" value="1"/>
</dbReference>
<dbReference type="GO" id="GO:0004722">
    <property type="term" value="F:protein serine/threonine phosphatase activity"/>
    <property type="evidence" value="ECO:0000318"/>
    <property type="project" value="GO_Central"/>
</dbReference>
<reference evidence="14" key="3">
    <citation type="submission" date="2015-04" db="UniProtKB">
        <authorList>
            <consortium name="EnsemblPlants"/>
        </authorList>
    </citation>
    <scope>IDENTIFICATION</scope>
    <source>
        <strain evidence="14">cv. Jemalong A17</strain>
    </source>
</reference>
<evidence type="ECO:0000313" key="12">
    <source>
        <dbReference type="EMBL" id="KEH40398.1"/>
    </source>
</evidence>
<evidence type="ECO:0000313" key="16">
    <source>
        <dbReference type="Proteomes" id="UP000265566"/>
    </source>
</evidence>
<proteinExistence type="inferred from homology"/>
<keyword evidence="7 9" id="KW-0904">Protein phosphatase</keyword>
<reference evidence="16" key="4">
    <citation type="journal article" date="2018" name="Nat. Plants">
        <title>Whole-genome landscape of Medicago truncatula symbiotic genes.</title>
        <authorList>
            <person name="Pecrix Y."/>
            <person name="Staton S.E."/>
            <person name="Sallet E."/>
            <person name="Lelandais-Briere C."/>
            <person name="Moreau S."/>
            <person name="Carrere S."/>
            <person name="Blein T."/>
            <person name="Jardinaud M.F."/>
            <person name="Latrasse D."/>
            <person name="Zouine M."/>
            <person name="Zahm M."/>
            <person name="Kreplak J."/>
            <person name="Mayjonade B."/>
            <person name="Satge C."/>
            <person name="Perez M."/>
            <person name="Cauet S."/>
            <person name="Marande W."/>
            <person name="Chantry-Darmon C."/>
            <person name="Lopez-Roques C."/>
            <person name="Bouchez O."/>
            <person name="Berard A."/>
            <person name="Debelle F."/>
            <person name="Munos S."/>
            <person name="Bendahmane A."/>
            <person name="Berges H."/>
            <person name="Niebel A."/>
            <person name="Buitink J."/>
            <person name="Frugier F."/>
            <person name="Benhamed M."/>
            <person name="Crespi M."/>
            <person name="Gouzy J."/>
            <person name="Gamas P."/>
        </authorList>
    </citation>
    <scope>NUCLEOTIDE SEQUENCE [LARGE SCALE GENOMIC DNA]</scope>
    <source>
        <strain evidence="16">cv. Jemalong A17</strain>
    </source>
</reference>
<dbReference type="ExpressionAtlas" id="A0A072VG64">
    <property type="expression patterns" value="differential"/>
</dbReference>
<dbReference type="InterPro" id="IPR000222">
    <property type="entry name" value="PP2C_BS"/>
</dbReference>
<dbReference type="OrthoDB" id="10264738at2759"/>
<reference evidence="12 15" key="2">
    <citation type="journal article" date="2014" name="BMC Genomics">
        <title>An improved genome release (version Mt4.0) for the model legume Medicago truncatula.</title>
        <authorList>
            <person name="Tang H."/>
            <person name="Krishnakumar V."/>
            <person name="Bidwell S."/>
            <person name="Rosen B."/>
            <person name="Chan A."/>
            <person name="Zhou S."/>
            <person name="Gentzbittel L."/>
            <person name="Childs K.L."/>
            <person name="Yandell M."/>
            <person name="Gundlach H."/>
            <person name="Mayer K.F."/>
            <person name="Schwartz D.C."/>
            <person name="Town C.D."/>
        </authorList>
    </citation>
    <scope>GENOME REANNOTATION</scope>
    <source>
        <strain evidence="12">A17</strain>
        <strain evidence="14 15">cv. Jemalong A17</strain>
    </source>
</reference>
<evidence type="ECO:0000313" key="14">
    <source>
        <dbReference type="EnsemblPlants" id="KEH40398"/>
    </source>
</evidence>
<feature type="region of interest" description="Disordered" evidence="10">
    <location>
        <begin position="80"/>
        <end position="109"/>
    </location>
</feature>
<evidence type="ECO:0000256" key="8">
    <source>
        <dbReference type="ARBA" id="ARBA00023211"/>
    </source>
</evidence>
<dbReference type="PANTHER" id="PTHR47992">
    <property type="entry name" value="PROTEIN PHOSPHATASE"/>
    <property type="match status" value="1"/>
</dbReference>
<name>A0A072VG64_MEDTR</name>
<reference evidence="12 15" key="1">
    <citation type="journal article" date="2011" name="Nature">
        <title>The Medicago genome provides insight into the evolution of rhizobial symbioses.</title>
        <authorList>
            <person name="Young N.D."/>
            <person name="Debelle F."/>
            <person name="Oldroyd G.E."/>
            <person name="Geurts R."/>
            <person name="Cannon S.B."/>
            <person name="Udvardi M.K."/>
            <person name="Benedito V.A."/>
            <person name="Mayer K.F."/>
            <person name="Gouzy J."/>
            <person name="Schoof H."/>
            <person name="Van de Peer Y."/>
            <person name="Proost S."/>
            <person name="Cook D.R."/>
            <person name="Meyers B.C."/>
            <person name="Spannagl M."/>
            <person name="Cheung F."/>
            <person name="De Mita S."/>
            <person name="Krishnakumar V."/>
            <person name="Gundlach H."/>
            <person name="Zhou S."/>
            <person name="Mudge J."/>
            <person name="Bharti A.K."/>
            <person name="Murray J.D."/>
            <person name="Naoumkina M.A."/>
            <person name="Rosen B."/>
            <person name="Silverstein K.A."/>
            <person name="Tang H."/>
            <person name="Rombauts S."/>
            <person name="Zhao P.X."/>
            <person name="Zhou P."/>
            <person name="Barbe V."/>
            <person name="Bardou P."/>
            <person name="Bechner M."/>
            <person name="Bellec A."/>
            <person name="Berger A."/>
            <person name="Berges H."/>
            <person name="Bidwell S."/>
            <person name="Bisseling T."/>
            <person name="Choisne N."/>
            <person name="Couloux A."/>
            <person name="Denny R."/>
            <person name="Deshpande S."/>
            <person name="Dai X."/>
            <person name="Doyle J.J."/>
            <person name="Dudez A.M."/>
            <person name="Farmer A.D."/>
            <person name="Fouteau S."/>
            <person name="Franken C."/>
            <person name="Gibelin C."/>
            <person name="Gish J."/>
            <person name="Goldstein S."/>
            <person name="Gonzalez A.J."/>
            <person name="Green P.J."/>
            <person name="Hallab A."/>
            <person name="Hartog M."/>
            <person name="Hua A."/>
            <person name="Humphray S.J."/>
            <person name="Jeong D.H."/>
            <person name="Jing Y."/>
            <person name="Jocker A."/>
            <person name="Kenton S.M."/>
            <person name="Kim D.J."/>
            <person name="Klee K."/>
            <person name="Lai H."/>
            <person name="Lang C."/>
            <person name="Lin S."/>
            <person name="Macmil S.L."/>
            <person name="Magdelenat G."/>
            <person name="Matthews L."/>
            <person name="McCorrison J."/>
            <person name="Monaghan E.L."/>
            <person name="Mun J.H."/>
            <person name="Najar F.Z."/>
            <person name="Nicholson C."/>
            <person name="Noirot C."/>
            <person name="O'Bleness M."/>
            <person name="Paule C.R."/>
            <person name="Poulain J."/>
            <person name="Prion F."/>
            <person name="Qin B."/>
            <person name="Qu C."/>
            <person name="Retzel E.F."/>
            <person name="Riddle C."/>
            <person name="Sallet E."/>
            <person name="Samain S."/>
            <person name="Samson N."/>
            <person name="Sanders I."/>
            <person name="Saurat O."/>
            <person name="Scarpelli C."/>
            <person name="Schiex T."/>
            <person name="Segurens B."/>
            <person name="Severin A.J."/>
            <person name="Sherrier D.J."/>
            <person name="Shi R."/>
            <person name="Sims S."/>
            <person name="Singer S.R."/>
            <person name="Sinharoy S."/>
            <person name="Sterck L."/>
            <person name="Viollet A."/>
            <person name="Wang B.B."/>
            <person name="Wang K."/>
            <person name="Wang M."/>
            <person name="Wang X."/>
            <person name="Warfsmann J."/>
            <person name="Weissenbach J."/>
            <person name="White D.D."/>
            <person name="White J.D."/>
            <person name="Wiley G.B."/>
            <person name="Wincker P."/>
            <person name="Xing Y."/>
            <person name="Yang L."/>
            <person name="Yao Z."/>
            <person name="Ying F."/>
            <person name="Zhai J."/>
            <person name="Zhou L."/>
            <person name="Zuber A."/>
            <person name="Denarie J."/>
            <person name="Dixon R.A."/>
            <person name="May G.D."/>
            <person name="Schwartz D.C."/>
            <person name="Rogers J."/>
            <person name="Quetier F."/>
            <person name="Town C.D."/>
            <person name="Roe B.A."/>
        </authorList>
    </citation>
    <scope>NUCLEOTIDE SEQUENCE [LARGE SCALE GENOMIC DNA]</scope>
    <source>
        <strain evidence="12">A17</strain>
        <strain evidence="14 15">cv. Jemalong A17</strain>
    </source>
</reference>
<evidence type="ECO:0000256" key="10">
    <source>
        <dbReference type="SAM" id="MobiDB-lite"/>
    </source>
</evidence>
<dbReference type="AlphaFoldDB" id="A0A072VG64"/>
<evidence type="ECO:0000313" key="15">
    <source>
        <dbReference type="Proteomes" id="UP000002051"/>
    </source>
</evidence>
<feature type="compositionally biased region" description="Basic and acidic residues" evidence="10">
    <location>
        <begin position="12"/>
        <end position="22"/>
    </location>
</feature>
<dbReference type="EnsemblPlants" id="KEH40398">
    <property type="protein sequence ID" value="KEH40398"/>
    <property type="gene ID" value="MTR_1g028300"/>
</dbReference>
<dbReference type="InterPro" id="IPR036457">
    <property type="entry name" value="PPM-type-like_dom_sf"/>
</dbReference>
<dbReference type="Gramene" id="rna1306">
    <property type="protein sequence ID" value="RHN77813.1"/>
    <property type="gene ID" value="gene1306"/>
</dbReference>
<dbReference type="EC" id="3.1.3.16" evidence="3"/>
<dbReference type="GO" id="GO:0046872">
    <property type="term" value="F:metal ion binding"/>
    <property type="evidence" value="ECO:0007669"/>
    <property type="project" value="UniProtKB-KW"/>
</dbReference>
<dbReference type="InterPro" id="IPR015655">
    <property type="entry name" value="PP2C"/>
</dbReference>
<dbReference type="EMBL" id="CM001217">
    <property type="protein sequence ID" value="KEH40398.1"/>
    <property type="molecule type" value="Genomic_DNA"/>
</dbReference>
<dbReference type="Pfam" id="PF00481">
    <property type="entry name" value="PP2C"/>
    <property type="match status" value="1"/>
</dbReference>
<reference evidence="13" key="5">
    <citation type="journal article" date="2018" name="Nat. Plants">
        <title>Whole-genome landscape of Medicago truncatula symbiotic genes.</title>
        <authorList>
            <person name="Pecrix Y."/>
            <person name="Gamas P."/>
            <person name="Carrere S."/>
        </authorList>
    </citation>
    <scope>NUCLEOTIDE SEQUENCE</scope>
    <source>
        <tissue evidence="13">Leaves</tissue>
    </source>
</reference>
<evidence type="ECO:0000256" key="6">
    <source>
        <dbReference type="ARBA" id="ARBA00022842"/>
    </source>
</evidence>
<dbReference type="HOGENOM" id="CLU_013173_20_0_1"/>
<feature type="domain" description="PPM-type phosphatase" evidence="11">
    <location>
        <begin position="112"/>
        <end position="379"/>
    </location>
</feature>
<organism evidence="12 15">
    <name type="scientific">Medicago truncatula</name>
    <name type="common">Barrel medic</name>
    <name type="synonym">Medicago tribuloides</name>
    <dbReference type="NCBI Taxonomy" id="3880"/>
    <lineage>
        <taxon>Eukaryota</taxon>
        <taxon>Viridiplantae</taxon>
        <taxon>Streptophyta</taxon>
        <taxon>Embryophyta</taxon>
        <taxon>Tracheophyta</taxon>
        <taxon>Spermatophyta</taxon>
        <taxon>Magnoliopsida</taxon>
        <taxon>eudicotyledons</taxon>
        <taxon>Gunneridae</taxon>
        <taxon>Pentapetalae</taxon>
        <taxon>rosids</taxon>
        <taxon>fabids</taxon>
        <taxon>Fabales</taxon>
        <taxon>Fabaceae</taxon>
        <taxon>Papilionoideae</taxon>
        <taxon>50 kb inversion clade</taxon>
        <taxon>NPAAA clade</taxon>
        <taxon>Hologalegina</taxon>
        <taxon>IRL clade</taxon>
        <taxon>Trifolieae</taxon>
        <taxon>Medicago</taxon>
    </lineage>
</organism>
<evidence type="ECO:0000256" key="7">
    <source>
        <dbReference type="ARBA" id="ARBA00022912"/>
    </source>
</evidence>
<evidence type="ECO:0000313" key="13">
    <source>
        <dbReference type="EMBL" id="RHN77813.1"/>
    </source>
</evidence>
<dbReference type="Proteomes" id="UP000002051">
    <property type="component" value="Unassembled WGS sequence"/>
</dbReference>
<keyword evidence="15" id="KW-1185">Reference proteome</keyword>
<keyword evidence="6" id="KW-0460">Magnesium</keyword>
<evidence type="ECO:0000256" key="4">
    <source>
        <dbReference type="ARBA" id="ARBA00022723"/>
    </source>
</evidence>
<evidence type="ECO:0000256" key="3">
    <source>
        <dbReference type="ARBA" id="ARBA00013081"/>
    </source>
</evidence>
<dbReference type="EMBL" id="PSQE01000001">
    <property type="protein sequence ID" value="RHN77813.1"/>
    <property type="molecule type" value="Genomic_DNA"/>
</dbReference>
<feature type="region of interest" description="Disordered" evidence="10">
    <location>
        <begin position="1"/>
        <end position="22"/>
    </location>
</feature>
<keyword evidence="5 9" id="KW-0378">Hydrolase</keyword>
<dbReference type="PROSITE" id="PS51746">
    <property type="entry name" value="PPM_2"/>
    <property type="match status" value="1"/>
</dbReference>
<keyword evidence="8" id="KW-0464">Manganese</keyword>
<evidence type="ECO:0000256" key="2">
    <source>
        <dbReference type="ARBA" id="ARBA00001946"/>
    </source>
</evidence>
<dbReference type="Proteomes" id="UP000265566">
    <property type="component" value="Chromosome 1"/>
</dbReference>
<dbReference type="KEGG" id="mtr:25482353"/>
<protein>
    <recommendedName>
        <fullName evidence="3">protein-serine/threonine phosphatase</fullName>
        <ecNumber evidence="3">3.1.3.16</ecNumber>
    </recommendedName>
</protein>
<gene>
    <name evidence="14" type="primary">25482353</name>
    <name evidence="12" type="ordered locus">MTR_1g028300</name>
    <name evidence="13" type="ORF">MtrunA17_Chr1g0158781</name>
</gene>
<sequence length="386" mass="42991">MQKTTMKNMKRHSSESSLRRVDSPVGAVTKLENVHRRRLKIRRMKYSCQAKIHVGNGSDDGDLKTENARREIHESVEISLSLATSSSSEEDDQLSKQNGEVKHYQQQQRPLSYGSVSTIGCRKEMEDAVSMEIGFTMKDGEKCDFFGVYDGHGGAQVAVSCRERLYRIVAEEVEMFWEDREWDWERVMEGCFGKMDREVAGDATVRTVGSTAVVAVVVKEEIVVANCGDSRAVLGRGGEVVELSSDHKPNRPDELMRIEEAGGRVINWNGHRVLGVLATSRSIGDQYLRPYVISKPEVTVTKRTNEDEFLILASDGLWGVMSSEIACQVVRKCFKGQIRRVCHGNENQSNRAAEAATLLSEIALAKGSRDNTSVIVVDLRGTLKSS</sequence>
<comment type="similarity">
    <text evidence="9">Belongs to the PP2C family.</text>
</comment>
<evidence type="ECO:0000259" key="11">
    <source>
        <dbReference type="PROSITE" id="PS51746"/>
    </source>
</evidence>
<comment type="cofactor">
    <cofactor evidence="2">
        <name>Mg(2+)</name>
        <dbReference type="ChEBI" id="CHEBI:18420"/>
    </cofactor>
</comment>
<dbReference type="CDD" id="cd00143">
    <property type="entry name" value="PP2Cc"/>
    <property type="match status" value="1"/>
</dbReference>
<accession>A0A072VG64</accession>
<dbReference type="FunFam" id="3.60.40.10:FF:000041">
    <property type="entry name" value="Protein phosphatase 2C 51"/>
    <property type="match status" value="1"/>
</dbReference>
<dbReference type="SUPFAM" id="SSF81606">
    <property type="entry name" value="PP2C-like"/>
    <property type="match status" value="1"/>
</dbReference>
<dbReference type="InterPro" id="IPR001932">
    <property type="entry name" value="PPM-type_phosphatase-like_dom"/>
</dbReference>
<dbReference type="GO" id="GO:1902531">
    <property type="term" value="P:regulation of intracellular signal transduction"/>
    <property type="evidence" value="ECO:0000318"/>
    <property type="project" value="GO_Central"/>
</dbReference>
<evidence type="ECO:0000256" key="9">
    <source>
        <dbReference type="RuleBase" id="RU003465"/>
    </source>
</evidence>
<dbReference type="STRING" id="3880.A0A072VG64"/>